<feature type="transmembrane region" description="Helical" evidence="2">
    <location>
        <begin position="355"/>
        <end position="372"/>
    </location>
</feature>
<keyword evidence="2" id="KW-0472">Membrane</keyword>
<reference evidence="3 4" key="1">
    <citation type="journal article" date="2012" name="BMC Genomics">
        <title>Sequencing the genome of Marssonina brunnea reveals fungus-poplar co-evolution.</title>
        <authorList>
            <person name="Zhu S."/>
            <person name="Cao Y.-Z."/>
            <person name="Jiang C."/>
            <person name="Tan B.-Y."/>
            <person name="Wang Z."/>
            <person name="Feng S."/>
            <person name="Zhang L."/>
            <person name="Su X.-H."/>
            <person name="Brejova B."/>
            <person name="Vinar T."/>
            <person name="Xu M."/>
            <person name="Wang M.-X."/>
            <person name="Zhang S.-G."/>
            <person name="Huang M.-R."/>
            <person name="Wu R."/>
            <person name="Zhou Y."/>
        </authorList>
    </citation>
    <scope>NUCLEOTIDE SEQUENCE [LARGE SCALE GENOMIC DNA]</scope>
    <source>
        <strain evidence="3 4">MB_m1</strain>
    </source>
</reference>
<dbReference type="HOGENOM" id="CLU_739825_0_0_1"/>
<feature type="region of interest" description="Disordered" evidence="1">
    <location>
        <begin position="1"/>
        <end position="45"/>
    </location>
</feature>
<proteinExistence type="predicted"/>
<feature type="region of interest" description="Disordered" evidence="1">
    <location>
        <begin position="160"/>
        <end position="203"/>
    </location>
</feature>
<gene>
    <name evidence="3" type="ORF">MBM_02435</name>
</gene>
<protein>
    <submittedName>
        <fullName evidence="3">Uncharacterized protein</fullName>
    </submittedName>
</protein>
<keyword evidence="2" id="KW-1133">Transmembrane helix</keyword>
<evidence type="ECO:0000313" key="3">
    <source>
        <dbReference type="EMBL" id="EKD19198.1"/>
    </source>
</evidence>
<keyword evidence="2" id="KW-0812">Transmembrane</keyword>
<sequence length="374" mass="41285">MERLAAAAAAAGSSSNKIRSDESPNRNQPRKHDGCGQQLYARKKQRKDEWVPLKLCSAQLNIEKHGIFGLEGGHTHKGTDRQTSHPPMPIVKKMGWHQHPHSHPQPHPQPHQSGLFHCETQFSSKKRLKLGGGAKQQPRMGVWATLGSVGVDTLCRPEIRSGQTSMSADQTDLLPTRRPGSSKRTGHKAQEQNSSSGRHCFGTVPVPVPTMRWHAMILQNILGLREHSIESNEGPDGTDDERTVPAPTPTLLYTLSIPKENTLIPVVYTAEFRNYSAEAPKSSRNHGSTKDENSSTATTPAGTGEELALLEQDEAGSPPRWQILRIKEAWPVVTTPYSSLSRYHITIESGGTNSFFFFFIIFLLFAGTPDCMHS</sequence>
<dbReference type="KEGG" id="mbe:MBM_02435"/>
<name>K1XED4_MARBU</name>
<organism evidence="3 4">
    <name type="scientific">Marssonina brunnea f. sp. multigermtubi (strain MB_m1)</name>
    <name type="common">Marssonina leaf spot fungus</name>
    <dbReference type="NCBI Taxonomy" id="1072389"/>
    <lineage>
        <taxon>Eukaryota</taxon>
        <taxon>Fungi</taxon>
        <taxon>Dikarya</taxon>
        <taxon>Ascomycota</taxon>
        <taxon>Pezizomycotina</taxon>
        <taxon>Leotiomycetes</taxon>
        <taxon>Helotiales</taxon>
        <taxon>Drepanopezizaceae</taxon>
        <taxon>Drepanopeziza</taxon>
    </lineage>
</organism>
<evidence type="ECO:0000313" key="4">
    <source>
        <dbReference type="Proteomes" id="UP000006753"/>
    </source>
</evidence>
<dbReference type="AlphaFoldDB" id="K1XED4"/>
<feature type="region of interest" description="Disordered" evidence="1">
    <location>
        <begin position="278"/>
        <end position="302"/>
    </location>
</feature>
<dbReference type="Proteomes" id="UP000006753">
    <property type="component" value="Unassembled WGS sequence"/>
</dbReference>
<keyword evidence="4" id="KW-1185">Reference proteome</keyword>
<accession>K1XED4</accession>
<dbReference type="EMBL" id="JH921431">
    <property type="protein sequence ID" value="EKD19198.1"/>
    <property type="molecule type" value="Genomic_DNA"/>
</dbReference>
<feature type="compositionally biased region" description="Polar residues" evidence="1">
    <location>
        <begin position="161"/>
        <end position="170"/>
    </location>
</feature>
<evidence type="ECO:0000256" key="1">
    <source>
        <dbReference type="SAM" id="MobiDB-lite"/>
    </source>
</evidence>
<feature type="compositionally biased region" description="Low complexity" evidence="1">
    <location>
        <begin position="1"/>
        <end position="11"/>
    </location>
</feature>
<evidence type="ECO:0000256" key="2">
    <source>
        <dbReference type="SAM" id="Phobius"/>
    </source>
</evidence>
<dbReference type="InParanoid" id="K1XED4"/>
<feature type="compositionally biased region" description="Basic and acidic residues" evidence="1">
    <location>
        <begin position="18"/>
        <end position="34"/>
    </location>
</feature>